<sequence length="267" mass="26751">MTAWRPLPRPGLARAVLELATAFVWLTRFPLAGLVSRELPPLARTGWAFPLVGLAVGLMAALVLALAAWLGLPAPVAALLAVAAMVLATGGLHEDGLADLADAGGGADRDRRLAIMRDSRIGSYGVLALILVTGLRIAAIAALFAAAPMLAIAALPGIAAASRAGMVAGLGLMPPARPDGLGRLAGRSPPGQIAMAILLAGLALLAPALATDRPALAAAAAAVAIGLAQLWLAHRAMRRLGGQTGDVLGAMQQAGEAAGLVALTLFV</sequence>
<evidence type="ECO:0000256" key="16">
    <source>
        <dbReference type="ARBA" id="ARBA00032853"/>
    </source>
</evidence>
<evidence type="ECO:0000256" key="3">
    <source>
        <dbReference type="ARBA" id="ARBA00004663"/>
    </source>
</evidence>
<keyword evidence="12 19" id="KW-1133">Transmembrane helix</keyword>
<dbReference type="EMBL" id="JRKN01000003">
    <property type="protein sequence ID" value="KGJ06109.1"/>
    <property type="molecule type" value="Genomic_DNA"/>
</dbReference>
<keyword evidence="13 19" id="KW-0472">Membrane</keyword>
<dbReference type="GO" id="GO:0005886">
    <property type="term" value="C:plasma membrane"/>
    <property type="evidence" value="ECO:0007669"/>
    <property type="project" value="UniProtKB-SubCell"/>
</dbReference>
<evidence type="ECO:0000256" key="2">
    <source>
        <dbReference type="ARBA" id="ARBA00004651"/>
    </source>
</evidence>
<evidence type="ECO:0000256" key="4">
    <source>
        <dbReference type="ARBA" id="ARBA00010561"/>
    </source>
</evidence>
<comment type="pathway">
    <text evidence="3 19">Cofactor biosynthesis; adenosylcobalamin biosynthesis; adenosylcobalamin from cob(II)yrinate a,c-diamide: step 7/7.</text>
</comment>
<feature type="transmembrane region" description="Helical" evidence="19">
    <location>
        <begin position="47"/>
        <end position="70"/>
    </location>
</feature>
<evidence type="ECO:0000313" key="21">
    <source>
        <dbReference type="Proteomes" id="UP000029846"/>
    </source>
</evidence>
<name>A0A099F6N4_9RHOB</name>
<keyword evidence="8 19" id="KW-0169">Cobalamin biosynthesis</keyword>
<feature type="transmembrane region" description="Helical" evidence="19">
    <location>
        <begin position="76"/>
        <end position="92"/>
    </location>
</feature>
<evidence type="ECO:0000256" key="11">
    <source>
        <dbReference type="ARBA" id="ARBA00022842"/>
    </source>
</evidence>
<dbReference type="PANTHER" id="PTHR34148">
    <property type="entry name" value="ADENOSYLCOBINAMIDE-GDP RIBAZOLETRANSFERASE"/>
    <property type="match status" value="1"/>
</dbReference>
<feature type="transmembrane region" description="Helical" evidence="19">
    <location>
        <begin position="150"/>
        <end position="172"/>
    </location>
</feature>
<evidence type="ECO:0000256" key="8">
    <source>
        <dbReference type="ARBA" id="ARBA00022573"/>
    </source>
</evidence>
<dbReference type="InterPro" id="IPR003805">
    <property type="entry name" value="CobS"/>
</dbReference>
<evidence type="ECO:0000256" key="13">
    <source>
        <dbReference type="ARBA" id="ARBA00023136"/>
    </source>
</evidence>
<evidence type="ECO:0000256" key="7">
    <source>
        <dbReference type="ARBA" id="ARBA00022475"/>
    </source>
</evidence>
<keyword evidence="10 19" id="KW-0812">Transmembrane</keyword>
<evidence type="ECO:0000256" key="5">
    <source>
        <dbReference type="ARBA" id="ARBA00013200"/>
    </source>
</evidence>
<comment type="cofactor">
    <cofactor evidence="1 19">
        <name>Mg(2+)</name>
        <dbReference type="ChEBI" id="CHEBI:18420"/>
    </cofactor>
</comment>
<evidence type="ECO:0000256" key="12">
    <source>
        <dbReference type="ARBA" id="ARBA00022989"/>
    </source>
</evidence>
<gene>
    <name evidence="19" type="primary">cobS</name>
    <name evidence="20" type="ORF">IT41_02815</name>
</gene>
<protein>
    <recommendedName>
        <fullName evidence="6 19">Adenosylcobinamide-GDP ribazoletransferase</fullName>
        <ecNumber evidence="5 19">2.7.8.26</ecNumber>
    </recommendedName>
    <alternativeName>
        <fullName evidence="16 19">Cobalamin synthase</fullName>
    </alternativeName>
    <alternativeName>
        <fullName evidence="15 19">Cobalamin-5'-phosphate synthase</fullName>
    </alternativeName>
</protein>
<dbReference type="STRING" id="376733.SAMN04487972_104187"/>
<dbReference type="EC" id="2.7.8.26" evidence="5 19"/>
<dbReference type="Pfam" id="PF02654">
    <property type="entry name" value="CobS"/>
    <property type="match status" value="1"/>
</dbReference>
<reference evidence="20 21" key="2">
    <citation type="submission" date="2014-10" db="EMBL/GenBank/DDBJ databases">
        <title>Paracoccus sanguinis sp. nov., isolated from clinical specimens of New York State patients.</title>
        <authorList>
            <person name="Mingle L.A."/>
            <person name="Cole J.A."/>
            <person name="Lapierre P."/>
            <person name="Musser K.A."/>
        </authorList>
    </citation>
    <scope>NUCLEOTIDE SEQUENCE [LARGE SCALE GENOMIC DNA]</scope>
    <source>
        <strain evidence="20 21">JCM 14014</strain>
    </source>
</reference>
<proteinExistence type="inferred from homology"/>
<feature type="transmembrane region" description="Helical" evidence="19">
    <location>
        <begin position="216"/>
        <end position="233"/>
    </location>
</feature>
<evidence type="ECO:0000256" key="10">
    <source>
        <dbReference type="ARBA" id="ARBA00022692"/>
    </source>
</evidence>
<organism evidence="20 21">
    <name type="scientific">Paracoccus halophilus</name>
    <dbReference type="NCBI Taxonomy" id="376733"/>
    <lineage>
        <taxon>Bacteria</taxon>
        <taxon>Pseudomonadati</taxon>
        <taxon>Pseudomonadota</taxon>
        <taxon>Alphaproteobacteria</taxon>
        <taxon>Rhodobacterales</taxon>
        <taxon>Paracoccaceae</taxon>
        <taxon>Paracoccus</taxon>
    </lineage>
</organism>
<keyword evidence="9 19" id="KW-0808">Transferase</keyword>
<evidence type="ECO:0000256" key="14">
    <source>
        <dbReference type="ARBA" id="ARBA00025228"/>
    </source>
</evidence>
<keyword evidence="21" id="KW-1185">Reference proteome</keyword>
<evidence type="ECO:0000256" key="6">
    <source>
        <dbReference type="ARBA" id="ARBA00015850"/>
    </source>
</evidence>
<keyword evidence="11 19" id="KW-0460">Magnesium</keyword>
<evidence type="ECO:0000256" key="18">
    <source>
        <dbReference type="ARBA" id="ARBA00049504"/>
    </source>
</evidence>
<comment type="subcellular location">
    <subcellularLocation>
        <location evidence="2 19">Cell membrane</location>
        <topology evidence="2 19">Multi-pass membrane protein</topology>
    </subcellularLocation>
</comment>
<reference evidence="20 21" key="1">
    <citation type="submission" date="2014-09" db="EMBL/GenBank/DDBJ databases">
        <authorList>
            <person name="McGinnis J.M."/>
            <person name="Wolfgang W.J."/>
        </authorList>
    </citation>
    <scope>NUCLEOTIDE SEQUENCE [LARGE SCALE GENOMIC DNA]</scope>
    <source>
        <strain evidence="20 21">JCM 14014</strain>
    </source>
</reference>
<dbReference type="UniPathway" id="UPA00148">
    <property type="reaction ID" value="UER00238"/>
</dbReference>
<feature type="transmembrane region" description="Helical" evidence="19">
    <location>
        <begin position="121"/>
        <end position="144"/>
    </location>
</feature>
<feature type="transmembrane region" description="Helical" evidence="19">
    <location>
        <begin position="193"/>
        <end position="210"/>
    </location>
</feature>
<comment type="catalytic activity">
    <reaction evidence="18 19">
        <text>alpha-ribazole 5'-phosphate + adenosylcob(III)inamide-GDP = adenosylcob(III)alamin 5'-phosphate + GMP + H(+)</text>
        <dbReference type="Rhea" id="RHEA:23560"/>
        <dbReference type="ChEBI" id="CHEBI:15378"/>
        <dbReference type="ChEBI" id="CHEBI:57918"/>
        <dbReference type="ChEBI" id="CHEBI:58115"/>
        <dbReference type="ChEBI" id="CHEBI:60487"/>
        <dbReference type="ChEBI" id="CHEBI:60493"/>
        <dbReference type="EC" id="2.7.8.26"/>
    </reaction>
</comment>
<evidence type="ECO:0000256" key="17">
    <source>
        <dbReference type="ARBA" id="ARBA00048623"/>
    </source>
</evidence>
<evidence type="ECO:0000256" key="1">
    <source>
        <dbReference type="ARBA" id="ARBA00001946"/>
    </source>
</evidence>
<dbReference type="GO" id="GO:0051073">
    <property type="term" value="F:adenosylcobinamide-GDP ribazoletransferase activity"/>
    <property type="evidence" value="ECO:0007669"/>
    <property type="project" value="UniProtKB-UniRule"/>
</dbReference>
<keyword evidence="7 19" id="KW-1003">Cell membrane</keyword>
<comment type="catalytic activity">
    <reaction evidence="17 19">
        <text>alpha-ribazole + adenosylcob(III)inamide-GDP = adenosylcob(III)alamin + GMP + H(+)</text>
        <dbReference type="Rhea" id="RHEA:16049"/>
        <dbReference type="ChEBI" id="CHEBI:10329"/>
        <dbReference type="ChEBI" id="CHEBI:15378"/>
        <dbReference type="ChEBI" id="CHEBI:18408"/>
        <dbReference type="ChEBI" id="CHEBI:58115"/>
        <dbReference type="ChEBI" id="CHEBI:60487"/>
        <dbReference type="EC" id="2.7.8.26"/>
    </reaction>
</comment>
<dbReference type="GO" id="GO:0009236">
    <property type="term" value="P:cobalamin biosynthetic process"/>
    <property type="evidence" value="ECO:0007669"/>
    <property type="project" value="UniProtKB-UniRule"/>
</dbReference>
<dbReference type="NCBIfam" id="TIGR00317">
    <property type="entry name" value="cobS"/>
    <property type="match status" value="1"/>
</dbReference>
<dbReference type="GO" id="GO:0008818">
    <property type="term" value="F:cobalamin 5'-phosphate synthase activity"/>
    <property type="evidence" value="ECO:0007669"/>
    <property type="project" value="UniProtKB-UniRule"/>
</dbReference>
<dbReference type="PANTHER" id="PTHR34148:SF1">
    <property type="entry name" value="ADENOSYLCOBINAMIDE-GDP RIBAZOLETRANSFERASE"/>
    <property type="match status" value="1"/>
</dbReference>
<evidence type="ECO:0000256" key="9">
    <source>
        <dbReference type="ARBA" id="ARBA00022679"/>
    </source>
</evidence>
<feature type="transmembrane region" description="Helical" evidence="19">
    <location>
        <begin position="12"/>
        <end position="35"/>
    </location>
</feature>
<comment type="similarity">
    <text evidence="4 19">Belongs to the CobS family.</text>
</comment>
<evidence type="ECO:0000256" key="15">
    <source>
        <dbReference type="ARBA" id="ARBA00032605"/>
    </source>
</evidence>
<dbReference type="AlphaFoldDB" id="A0A099F6N4"/>
<dbReference type="HAMAP" id="MF_00719">
    <property type="entry name" value="CobS"/>
    <property type="match status" value="1"/>
</dbReference>
<dbReference type="Proteomes" id="UP000029846">
    <property type="component" value="Unassembled WGS sequence"/>
</dbReference>
<evidence type="ECO:0000313" key="20">
    <source>
        <dbReference type="EMBL" id="KGJ06109.1"/>
    </source>
</evidence>
<comment type="function">
    <text evidence="14 19">Joins adenosylcobinamide-GDP and alpha-ribazole to generate adenosylcobalamin (Ado-cobalamin). Also synthesizes adenosylcobalamin 5'-phosphate from adenosylcobinamide-GDP and alpha-ribazole 5'-phosphate.</text>
</comment>
<dbReference type="eggNOG" id="COG0368">
    <property type="taxonomic scope" value="Bacteria"/>
</dbReference>
<comment type="caution">
    <text evidence="20">The sequence shown here is derived from an EMBL/GenBank/DDBJ whole genome shotgun (WGS) entry which is preliminary data.</text>
</comment>
<evidence type="ECO:0000256" key="19">
    <source>
        <dbReference type="HAMAP-Rule" id="MF_00719"/>
    </source>
</evidence>
<accession>A0A099F6N4</accession>